<dbReference type="AlphaFoldDB" id="A0A1J5RAJ2"/>
<protein>
    <recommendedName>
        <fullName evidence="2">Protein containing DUF1814</fullName>
    </recommendedName>
</protein>
<reference evidence="1" key="1">
    <citation type="submission" date="2016-10" db="EMBL/GenBank/DDBJ databases">
        <title>Sequence of Gallionella enrichment culture.</title>
        <authorList>
            <person name="Poehlein A."/>
            <person name="Muehling M."/>
            <person name="Daniel R."/>
        </authorList>
    </citation>
    <scope>NUCLEOTIDE SEQUENCE</scope>
</reference>
<comment type="caution">
    <text evidence="1">The sequence shown here is derived from an EMBL/GenBank/DDBJ whole genome shotgun (WGS) entry which is preliminary data.</text>
</comment>
<name>A0A1J5RAJ2_9ZZZZ</name>
<proteinExistence type="predicted"/>
<dbReference type="InterPro" id="IPR043519">
    <property type="entry name" value="NT_sf"/>
</dbReference>
<gene>
    <name evidence="1" type="ORF">GALL_329960</name>
</gene>
<dbReference type="Gene3D" id="3.30.460.40">
    <property type="match status" value="1"/>
</dbReference>
<accession>A0A1J5RAJ2</accession>
<evidence type="ECO:0008006" key="2">
    <source>
        <dbReference type="Google" id="ProtNLM"/>
    </source>
</evidence>
<dbReference type="EMBL" id="MLJW01000563">
    <property type="protein sequence ID" value="OIQ85165.1"/>
    <property type="molecule type" value="Genomic_DNA"/>
</dbReference>
<sequence length="163" mass="18187">MTEFSRPASFEDLKALIASLNRQGAKYLLIGGYALFVHGYHRATTDIDVLVPGNQEAGEKIKAALMVLPDQVAKDIDLAWFDEGDNIRVSDAFVVDIMLNACGETYETLEQFAETVEIDGIPIRTVNLEGLIRTKRTTRDKDASDRLILERALHALRNQPENP</sequence>
<evidence type="ECO:0000313" key="1">
    <source>
        <dbReference type="EMBL" id="OIQ85165.1"/>
    </source>
</evidence>
<organism evidence="1">
    <name type="scientific">mine drainage metagenome</name>
    <dbReference type="NCBI Taxonomy" id="410659"/>
    <lineage>
        <taxon>unclassified sequences</taxon>
        <taxon>metagenomes</taxon>
        <taxon>ecological metagenomes</taxon>
    </lineage>
</organism>
<dbReference type="SUPFAM" id="SSF81301">
    <property type="entry name" value="Nucleotidyltransferase"/>
    <property type="match status" value="1"/>
</dbReference>